<keyword evidence="6 11" id="KW-0547">Nucleotide-binding</keyword>
<keyword evidence="16" id="KW-1185">Reference proteome</keyword>
<evidence type="ECO:0000256" key="5">
    <source>
        <dbReference type="ARBA" id="ARBA00022729"/>
    </source>
</evidence>
<feature type="binding site" evidence="11">
    <location>
        <position position="403"/>
    </location>
    <ligand>
        <name>ATP</name>
        <dbReference type="ChEBI" id="CHEBI:30616"/>
    </ligand>
</feature>
<dbReference type="GO" id="GO:0005524">
    <property type="term" value="F:ATP binding"/>
    <property type="evidence" value="ECO:0007669"/>
    <property type="project" value="UniProtKB-UniRule"/>
</dbReference>
<dbReference type="Pfam" id="PF07714">
    <property type="entry name" value="PK_Tyr_Ser-Thr"/>
    <property type="match status" value="1"/>
</dbReference>
<dbReference type="Pfam" id="PF13947">
    <property type="entry name" value="GUB_WAK_bind"/>
    <property type="match status" value="1"/>
</dbReference>
<evidence type="ECO:0000256" key="6">
    <source>
        <dbReference type="ARBA" id="ARBA00022741"/>
    </source>
</evidence>
<evidence type="ECO:0000256" key="3">
    <source>
        <dbReference type="ARBA" id="ARBA00022679"/>
    </source>
</evidence>
<dbReference type="InterPro" id="IPR045874">
    <property type="entry name" value="LRK10/LRL21-25-like"/>
</dbReference>
<dbReference type="HOGENOM" id="CLU_000288_115_1_1"/>
<dbReference type="InterPro" id="IPR000719">
    <property type="entry name" value="Prot_kinase_dom"/>
</dbReference>
<evidence type="ECO:0000256" key="4">
    <source>
        <dbReference type="ARBA" id="ARBA00022692"/>
    </source>
</evidence>
<dbReference type="GO" id="GO:0004674">
    <property type="term" value="F:protein serine/threonine kinase activity"/>
    <property type="evidence" value="ECO:0007669"/>
    <property type="project" value="UniProtKB-KW"/>
</dbReference>
<feature type="signal peptide" evidence="13">
    <location>
        <begin position="1"/>
        <end position="28"/>
    </location>
</feature>
<keyword evidence="7 11" id="KW-0067">ATP-binding</keyword>
<dbReference type="PROSITE" id="PS00107">
    <property type="entry name" value="PROTEIN_KINASE_ATP"/>
    <property type="match status" value="1"/>
</dbReference>
<evidence type="ECO:0000256" key="1">
    <source>
        <dbReference type="ARBA" id="ARBA00004479"/>
    </source>
</evidence>
<dbReference type="eggNOG" id="KOG1187">
    <property type="taxonomic scope" value="Eukaryota"/>
</dbReference>
<evidence type="ECO:0000259" key="14">
    <source>
        <dbReference type="PROSITE" id="PS50011"/>
    </source>
</evidence>
<evidence type="ECO:0000256" key="2">
    <source>
        <dbReference type="ARBA" id="ARBA00022527"/>
    </source>
</evidence>
<name>J3KVV7_ORYBR</name>
<evidence type="ECO:0000256" key="13">
    <source>
        <dbReference type="SAM" id="SignalP"/>
    </source>
</evidence>
<organism evidence="15">
    <name type="scientific">Oryza brachyantha</name>
    <name type="common">malo sina</name>
    <dbReference type="NCBI Taxonomy" id="4533"/>
    <lineage>
        <taxon>Eukaryota</taxon>
        <taxon>Viridiplantae</taxon>
        <taxon>Streptophyta</taxon>
        <taxon>Embryophyta</taxon>
        <taxon>Tracheophyta</taxon>
        <taxon>Spermatophyta</taxon>
        <taxon>Magnoliopsida</taxon>
        <taxon>Liliopsida</taxon>
        <taxon>Poales</taxon>
        <taxon>Poaceae</taxon>
        <taxon>BOP clade</taxon>
        <taxon>Oryzoideae</taxon>
        <taxon>Oryzeae</taxon>
        <taxon>Oryzinae</taxon>
        <taxon>Oryza</taxon>
    </lineage>
</organism>
<proteinExistence type="predicted"/>
<dbReference type="PANTHER" id="PTHR27009">
    <property type="entry name" value="RUST RESISTANCE KINASE LR10-RELATED"/>
    <property type="match status" value="1"/>
</dbReference>
<dbReference type="PROSITE" id="PS50011">
    <property type="entry name" value="PROTEIN_KINASE_DOM"/>
    <property type="match status" value="1"/>
</dbReference>
<dbReference type="InterPro" id="IPR025287">
    <property type="entry name" value="WAK_GUB"/>
</dbReference>
<evidence type="ECO:0000256" key="11">
    <source>
        <dbReference type="PROSITE-ProRule" id="PRU10141"/>
    </source>
</evidence>
<keyword evidence="2" id="KW-0723">Serine/threonine-protein kinase</keyword>
<accession>J3KVV7</accession>
<evidence type="ECO:0000256" key="7">
    <source>
        <dbReference type="ARBA" id="ARBA00022840"/>
    </source>
</evidence>
<evidence type="ECO:0000313" key="15">
    <source>
        <dbReference type="EnsemblPlants" id="OB01G11130.1"/>
    </source>
</evidence>
<dbReference type="FunFam" id="3.30.200.20:FF:000178">
    <property type="entry name" value="serine/threonine-protein kinase PBS1-like"/>
    <property type="match status" value="1"/>
</dbReference>
<evidence type="ECO:0000256" key="9">
    <source>
        <dbReference type="ARBA" id="ARBA00023136"/>
    </source>
</evidence>
<feature type="domain" description="Protein kinase" evidence="14">
    <location>
        <begin position="374"/>
        <end position="541"/>
    </location>
</feature>
<comment type="subcellular location">
    <subcellularLocation>
        <location evidence="1">Membrane</location>
        <topology evidence="1">Single-pass type I membrane protein</topology>
    </subcellularLocation>
</comment>
<dbReference type="InterPro" id="IPR017441">
    <property type="entry name" value="Protein_kinase_ATP_BS"/>
</dbReference>
<protein>
    <recommendedName>
        <fullName evidence="14">Protein kinase domain-containing protein</fullName>
    </recommendedName>
</protein>
<evidence type="ECO:0000256" key="10">
    <source>
        <dbReference type="ARBA" id="ARBA00023180"/>
    </source>
</evidence>
<dbReference type="Gramene" id="OB01G11130.1">
    <property type="protein sequence ID" value="OB01G11130.1"/>
    <property type="gene ID" value="OB01G11130"/>
</dbReference>
<dbReference type="GO" id="GO:0030247">
    <property type="term" value="F:polysaccharide binding"/>
    <property type="evidence" value="ECO:0007669"/>
    <property type="project" value="InterPro"/>
</dbReference>
<reference evidence="15" key="1">
    <citation type="journal article" date="2013" name="Nat. Commun.">
        <title>Whole-genome sequencing of Oryza brachyantha reveals mechanisms underlying Oryza genome evolution.</title>
        <authorList>
            <person name="Chen J."/>
            <person name="Huang Q."/>
            <person name="Gao D."/>
            <person name="Wang J."/>
            <person name="Lang Y."/>
            <person name="Liu T."/>
            <person name="Li B."/>
            <person name="Bai Z."/>
            <person name="Luis Goicoechea J."/>
            <person name="Liang C."/>
            <person name="Chen C."/>
            <person name="Zhang W."/>
            <person name="Sun S."/>
            <person name="Liao Y."/>
            <person name="Zhang X."/>
            <person name="Yang L."/>
            <person name="Song C."/>
            <person name="Wang M."/>
            <person name="Shi J."/>
            <person name="Liu G."/>
            <person name="Liu J."/>
            <person name="Zhou H."/>
            <person name="Zhou W."/>
            <person name="Yu Q."/>
            <person name="An N."/>
            <person name="Chen Y."/>
            <person name="Cai Q."/>
            <person name="Wang B."/>
            <person name="Liu B."/>
            <person name="Min J."/>
            <person name="Huang Y."/>
            <person name="Wu H."/>
            <person name="Li Z."/>
            <person name="Zhang Y."/>
            <person name="Yin Y."/>
            <person name="Song W."/>
            <person name="Jiang J."/>
            <person name="Jackson S.A."/>
            <person name="Wing R.A."/>
            <person name="Wang J."/>
            <person name="Chen M."/>
        </authorList>
    </citation>
    <scope>NUCLEOTIDE SEQUENCE [LARGE SCALE GENOMIC DNA]</scope>
    <source>
        <strain evidence="15">cv. IRGC 101232</strain>
    </source>
</reference>
<dbReference type="OMA" id="CSITTIV"/>
<evidence type="ECO:0000313" key="16">
    <source>
        <dbReference type="Proteomes" id="UP000006038"/>
    </source>
</evidence>
<evidence type="ECO:0000256" key="8">
    <source>
        <dbReference type="ARBA" id="ARBA00022989"/>
    </source>
</evidence>
<feature type="chain" id="PRO_5003771730" description="Protein kinase domain-containing protein" evidence="13">
    <location>
        <begin position="29"/>
        <end position="541"/>
    </location>
</feature>
<dbReference type="SUPFAM" id="SSF56112">
    <property type="entry name" value="Protein kinase-like (PK-like)"/>
    <property type="match status" value="1"/>
</dbReference>
<dbReference type="EnsemblPlants" id="OB01G11130.1">
    <property type="protein sequence ID" value="OB01G11130.1"/>
    <property type="gene ID" value="OB01G11130"/>
</dbReference>
<dbReference type="InterPro" id="IPR001245">
    <property type="entry name" value="Ser-Thr/Tyr_kinase_cat_dom"/>
</dbReference>
<keyword evidence="4 12" id="KW-0812">Transmembrane</keyword>
<dbReference type="AlphaFoldDB" id="J3KVV7"/>
<keyword evidence="2" id="KW-0418">Kinase</keyword>
<keyword evidence="8 12" id="KW-1133">Transmembrane helix</keyword>
<dbReference type="InterPro" id="IPR011009">
    <property type="entry name" value="Kinase-like_dom_sf"/>
</dbReference>
<keyword evidence="3" id="KW-0808">Transferase</keyword>
<keyword evidence="10" id="KW-0325">Glycoprotein</keyword>
<feature type="transmembrane region" description="Helical" evidence="12">
    <location>
        <begin position="317"/>
        <end position="336"/>
    </location>
</feature>
<reference evidence="15" key="2">
    <citation type="submission" date="2013-04" db="UniProtKB">
        <authorList>
            <consortium name="EnsemblPlants"/>
        </authorList>
    </citation>
    <scope>IDENTIFICATION</scope>
</reference>
<dbReference type="Gene3D" id="1.10.510.10">
    <property type="entry name" value="Transferase(Phosphotransferase) domain 1"/>
    <property type="match status" value="1"/>
</dbReference>
<keyword evidence="9 12" id="KW-0472">Membrane</keyword>
<evidence type="ECO:0000256" key="12">
    <source>
        <dbReference type="SAM" id="Phobius"/>
    </source>
</evidence>
<keyword evidence="5 13" id="KW-0732">Signal</keyword>
<dbReference type="GO" id="GO:0016020">
    <property type="term" value="C:membrane"/>
    <property type="evidence" value="ECO:0007669"/>
    <property type="project" value="UniProtKB-SubCell"/>
</dbReference>
<dbReference type="Proteomes" id="UP000006038">
    <property type="component" value="Chromosome 1"/>
</dbReference>
<sequence length="541" mass="60442">MASSIGSTVTYTLQKAVVISCLLGVAAADVGGGGQDLQYCPPSSCGDLANISYPFRLESDSRGCVATPHPWYNLSCSRGKATIQINTRTYYVSSINYTDSSFLVVDATIQDESNNSCPLPRSDHPPRTRWPLSLLDVPTDSYGFLDLDTAFDSAWACFVNCSKPIADTSPRYRPVSCLPANNSFVYINEFSSCTVGELQSSCRYLSTIPFDSRHISDLQLQNSSYTDIIAFIRKGFRVRFPLDYNFLNHHISTTECLNNSLSYFKENISGGSILNLIRAIFWSELYFTRCRAADHAYTAKLMSLMVIIVSSIDTIKLYFVVCRLLLGPLVVFIFLAHKYWKTRITIDAVEKFLRMQQMIGPMRYAYTDIIAITSHFRDKLGQGGYGSVYKGVLLPGNVHIAVKMLTSSSSCNGEEFISEVSTIGRIHHVNVVRLVGFCSEEMRRALVYEYMPRGSLDKYIFSSEKSFSWDKLNEIALGIARGSTTCIRAVRCRFCTLTSSHTTSFLMITLSQKLQISALLSCTQGIRALSQLALHEELWAT</sequence>